<dbReference type="InterPro" id="IPR000847">
    <property type="entry name" value="LysR_HTH_N"/>
</dbReference>
<dbReference type="SUPFAM" id="SSF46785">
    <property type="entry name" value="Winged helix' DNA-binding domain"/>
    <property type="match status" value="1"/>
</dbReference>
<feature type="domain" description="HTH lysR-type" evidence="5">
    <location>
        <begin position="1"/>
        <end position="60"/>
    </location>
</feature>
<name>A0A2S3V2E9_9HYPH</name>
<dbReference type="InterPro" id="IPR036388">
    <property type="entry name" value="WH-like_DNA-bd_sf"/>
</dbReference>
<keyword evidence="3 6" id="KW-0238">DNA-binding</keyword>
<dbReference type="Pfam" id="PF00126">
    <property type="entry name" value="HTH_1"/>
    <property type="match status" value="1"/>
</dbReference>
<evidence type="ECO:0000256" key="2">
    <source>
        <dbReference type="ARBA" id="ARBA00023015"/>
    </source>
</evidence>
<keyword evidence="2" id="KW-0805">Transcription regulation</keyword>
<dbReference type="PANTHER" id="PTHR30427">
    <property type="entry name" value="TRANSCRIPTIONAL ACTIVATOR PROTEIN LYSR"/>
    <property type="match status" value="1"/>
</dbReference>
<evidence type="ECO:0000256" key="4">
    <source>
        <dbReference type="ARBA" id="ARBA00023163"/>
    </source>
</evidence>
<dbReference type="Proteomes" id="UP000236959">
    <property type="component" value="Unassembled WGS sequence"/>
</dbReference>
<dbReference type="SUPFAM" id="SSF53850">
    <property type="entry name" value="Periplasmic binding protein-like II"/>
    <property type="match status" value="1"/>
</dbReference>
<dbReference type="Pfam" id="PF03466">
    <property type="entry name" value="LysR_substrate"/>
    <property type="match status" value="1"/>
</dbReference>
<proteinExistence type="inferred from homology"/>
<gene>
    <name evidence="6" type="ORF">CLV41_101511</name>
</gene>
<protein>
    <submittedName>
        <fullName evidence="6">DNA-binding transcriptional LysR family regulator</fullName>
    </submittedName>
</protein>
<keyword evidence="7" id="KW-1185">Reference proteome</keyword>
<dbReference type="Gene3D" id="3.40.190.290">
    <property type="match status" value="1"/>
</dbReference>
<sequence>MNLSFRQLQTFVEVMRTGSVSEAGRTLGRTQPAISAMISGLEREIGFPLFERERRRLVPRPEAYYFMEEAEFMIKRMNQSAQILQEIGNLDKGKLKIACNPAASNYFLPRVVGDFTQDKSGIEVSLMMRSSPVVAEWIASQQYDVGFAETPEPRSTIRTEDFAFPCVCAMPEGDPLARKSVITPKDLDDKPMAVLFKEHLISVQIRKAFEDAGARLRQRFELRTFLPALQLVAQGRCYTICESLSAVSHARIFGDRSAVTFRPFSPGLFLNMSVMTPANRPASRLAQAFGARLHEEISRLVSGVDEELFSIRN</sequence>
<dbReference type="Gene3D" id="1.10.10.10">
    <property type="entry name" value="Winged helix-like DNA-binding domain superfamily/Winged helix DNA-binding domain"/>
    <property type="match status" value="1"/>
</dbReference>
<evidence type="ECO:0000313" key="7">
    <source>
        <dbReference type="Proteomes" id="UP000236959"/>
    </source>
</evidence>
<evidence type="ECO:0000256" key="3">
    <source>
        <dbReference type="ARBA" id="ARBA00023125"/>
    </source>
</evidence>
<dbReference type="GO" id="GO:0043565">
    <property type="term" value="F:sequence-specific DNA binding"/>
    <property type="evidence" value="ECO:0007669"/>
    <property type="project" value="TreeGrafter"/>
</dbReference>
<evidence type="ECO:0000259" key="5">
    <source>
        <dbReference type="PROSITE" id="PS50931"/>
    </source>
</evidence>
<dbReference type="OrthoDB" id="8479870at2"/>
<dbReference type="InterPro" id="IPR005119">
    <property type="entry name" value="LysR_subst-bd"/>
</dbReference>
<dbReference type="InterPro" id="IPR036390">
    <property type="entry name" value="WH_DNA-bd_sf"/>
</dbReference>
<dbReference type="PROSITE" id="PS50931">
    <property type="entry name" value="HTH_LYSR"/>
    <property type="match status" value="1"/>
</dbReference>
<accession>A0A2S3V2E9</accession>
<comment type="similarity">
    <text evidence="1">Belongs to the LysR transcriptional regulatory family.</text>
</comment>
<dbReference type="GO" id="GO:0010628">
    <property type="term" value="P:positive regulation of gene expression"/>
    <property type="evidence" value="ECO:0007669"/>
    <property type="project" value="TreeGrafter"/>
</dbReference>
<dbReference type="PANTHER" id="PTHR30427:SF1">
    <property type="entry name" value="TRANSCRIPTIONAL ACTIVATOR PROTEIN LYSR"/>
    <property type="match status" value="1"/>
</dbReference>
<dbReference type="PRINTS" id="PR00039">
    <property type="entry name" value="HTHLYSR"/>
</dbReference>
<keyword evidence="4" id="KW-0804">Transcription</keyword>
<dbReference type="GO" id="GO:0003700">
    <property type="term" value="F:DNA-binding transcription factor activity"/>
    <property type="evidence" value="ECO:0007669"/>
    <property type="project" value="InterPro"/>
</dbReference>
<comment type="caution">
    <text evidence="6">The sequence shown here is derived from an EMBL/GenBank/DDBJ whole genome shotgun (WGS) entry which is preliminary data.</text>
</comment>
<organism evidence="6 7">
    <name type="scientific">Roseibium marinum</name>
    <dbReference type="NCBI Taxonomy" id="281252"/>
    <lineage>
        <taxon>Bacteria</taxon>
        <taxon>Pseudomonadati</taxon>
        <taxon>Pseudomonadota</taxon>
        <taxon>Alphaproteobacteria</taxon>
        <taxon>Hyphomicrobiales</taxon>
        <taxon>Stappiaceae</taxon>
        <taxon>Roseibium</taxon>
    </lineage>
</organism>
<dbReference type="EMBL" id="PPCN01000001">
    <property type="protein sequence ID" value="POF34060.1"/>
    <property type="molecule type" value="Genomic_DNA"/>
</dbReference>
<evidence type="ECO:0000313" key="6">
    <source>
        <dbReference type="EMBL" id="POF34060.1"/>
    </source>
</evidence>
<reference evidence="6 7" key="1">
    <citation type="submission" date="2018-01" db="EMBL/GenBank/DDBJ databases">
        <title>Genomic Encyclopedia of Archaeal and Bacterial Type Strains, Phase II (KMG-II): from individual species to whole genera.</title>
        <authorList>
            <person name="Goeker M."/>
        </authorList>
    </citation>
    <scope>NUCLEOTIDE SEQUENCE [LARGE SCALE GENOMIC DNA]</scope>
    <source>
        <strain evidence="6 7">DSM 17023</strain>
    </source>
</reference>
<evidence type="ECO:0000256" key="1">
    <source>
        <dbReference type="ARBA" id="ARBA00009437"/>
    </source>
</evidence>
<dbReference type="RefSeq" id="WP_103220693.1">
    <property type="nucleotide sequence ID" value="NZ_PPCN01000001.1"/>
</dbReference>
<dbReference type="AlphaFoldDB" id="A0A2S3V2E9"/>